<dbReference type="Proteomes" id="UP001153069">
    <property type="component" value="Unassembled WGS sequence"/>
</dbReference>
<evidence type="ECO:0000313" key="2">
    <source>
        <dbReference type="Proteomes" id="UP001153069"/>
    </source>
</evidence>
<reference evidence="1" key="1">
    <citation type="submission" date="2020-06" db="EMBL/GenBank/DDBJ databases">
        <authorList>
            <consortium name="Plant Systems Biology data submission"/>
        </authorList>
    </citation>
    <scope>NUCLEOTIDE SEQUENCE</scope>
    <source>
        <strain evidence="1">D6</strain>
    </source>
</reference>
<dbReference type="PANTHER" id="PTHR35213">
    <property type="entry name" value="RING-TYPE DOMAIN-CONTAINING PROTEIN-RELATED"/>
    <property type="match status" value="1"/>
</dbReference>
<sequence>MSSEESFYVGKWTDEEADYVAGLIDNFEAGTLNDVPDGTTLRGYLAKMAAKRAKKLEDLRVTFLKSRKAILKASSGASFAKMIKKTADEATSKNARGCAVAAARNQRLGQNATGPASNRTIVGQGRTINSILLSANPLNPSVVLDVQSGPSVHSNVLAPRTQLLIVEIPSASSSSGGLLGASLARSTHGLQQLRDSSFSRLSSASTTTLSAPAATSAPTSFSVSNGLTPLGVQLAEFLQRKQQEAAAEQNRKQEAIRSLLSAVAAAACNGSSATRRNQLQRSI</sequence>
<gene>
    <name evidence="1" type="ORF">SEMRO_836_G209020.1</name>
</gene>
<dbReference type="OrthoDB" id="8062037at2759"/>
<name>A0A9N8EAC7_9STRA</name>
<comment type="caution">
    <text evidence="1">The sequence shown here is derived from an EMBL/GenBank/DDBJ whole genome shotgun (WGS) entry which is preliminary data.</text>
</comment>
<proteinExistence type="predicted"/>
<accession>A0A9N8EAC7</accession>
<dbReference type="AlphaFoldDB" id="A0A9N8EAC7"/>
<keyword evidence="2" id="KW-1185">Reference proteome</keyword>
<organism evidence="1 2">
    <name type="scientific">Seminavis robusta</name>
    <dbReference type="NCBI Taxonomy" id="568900"/>
    <lineage>
        <taxon>Eukaryota</taxon>
        <taxon>Sar</taxon>
        <taxon>Stramenopiles</taxon>
        <taxon>Ochrophyta</taxon>
        <taxon>Bacillariophyta</taxon>
        <taxon>Bacillariophyceae</taxon>
        <taxon>Bacillariophycidae</taxon>
        <taxon>Naviculales</taxon>
        <taxon>Naviculaceae</taxon>
        <taxon>Seminavis</taxon>
    </lineage>
</organism>
<dbReference type="EMBL" id="CAICTM010000835">
    <property type="protein sequence ID" value="CAB9517173.1"/>
    <property type="molecule type" value="Genomic_DNA"/>
</dbReference>
<protein>
    <submittedName>
        <fullName evidence="1">Uncharacterized protein</fullName>
    </submittedName>
</protein>
<evidence type="ECO:0000313" key="1">
    <source>
        <dbReference type="EMBL" id="CAB9517173.1"/>
    </source>
</evidence>